<proteinExistence type="predicted"/>
<dbReference type="Pfam" id="PF18864">
    <property type="entry name" value="AbiTii"/>
    <property type="match status" value="1"/>
</dbReference>
<dbReference type="EMBL" id="QNQU01000029">
    <property type="protein sequence ID" value="RBQ02872.1"/>
    <property type="molecule type" value="Genomic_DNA"/>
</dbReference>
<name>A0A366KQ06_9SPHI</name>
<reference evidence="2 3" key="1">
    <citation type="submission" date="2018-07" db="EMBL/GenBank/DDBJ databases">
        <title>A draft genome of a endophytic bacteria, a new species of Pedobacter.</title>
        <authorList>
            <person name="Zhang Z.D."/>
            <person name="Chen Z.J."/>
        </authorList>
    </citation>
    <scope>NUCLEOTIDE SEQUENCE [LARGE SCALE GENOMIC DNA]</scope>
    <source>
        <strain evidence="2 3">RS10</strain>
    </source>
</reference>
<dbReference type="RefSeq" id="WP_113951572.1">
    <property type="nucleotide sequence ID" value="NZ_QNQU01000029.1"/>
</dbReference>
<comment type="caution">
    <text evidence="2">The sequence shown here is derived from an EMBL/GenBank/DDBJ whole genome shotgun (WGS) entry which is preliminary data.</text>
</comment>
<accession>A0A366KQ06</accession>
<organism evidence="2 3">
    <name type="scientific">Pedobacter miscanthi</name>
    <dbReference type="NCBI Taxonomy" id="2259170"/>
    <lineage>
        <taxon>Bacteria</taxon>
        <taxon>Pseudomonadati</taxon>
        <taxon>Bacteroidota</taxon>
        <taxon>Sphingobacteriia</taxon>
        <taxon>Sphingobacteriales</taxon>
        <taxon>Sphingobacteriaceae</taxon>
        <taxon>Pedobacter</taxon>
    </lineage>
</organism>
<evidence type="ECO:0000259" key="1">
    <source>
        <dbReference type="Pfam" id="PF18864"/>
    </source>
</evidence>
<dbReference type="Proteomes" id="UP000252081">
    <property type="component" value="Unassembled WGS sequence"/>
</dbReference>
<dbReference type="InterPro" id="IPR041304">
    <property type="entry name" value="AbiTii"/>
</dbReference>
<gene>
    <name evidence="2" type="ORF">DRW42_24805</name>
</gene>
<dbReference type="OrthoDB" id="766804at2"/>
<protein>
    <recommendedName>
        <fullName evidence="1">AbiTii domain-containing protein</fullName>
    </recommendedName>
</protein>
<feature type="domain" description="AbiTii" evidence="1">
    <location>
        <begin position="2"/>
        <end position="195"/>
    </location>
</feature>
<keyword evidence="3" id="KW-1185">Reference proteome</keyword>
<evidence type="ECO:0000313" key="2">
    <source>
        <dbReference type="EMBL" id="RBQ02872.1"/>
    </source>
</evidence>
<sequence>MKLISDIINELMDSANTITGPLLKTKVLAFRIENKSLQEWVDGELSGYAEHMKLPYYRKASGILTGNFLNGMTKGSNMNFPVSHLKKDILNTLTSIEIRDNISSIETMINQKGLKISVNSDRRLYLENSIRELGNPYYQIISVHLDMPAFLLPNILSSVRTKLLDFMLQIEKQFKHETEIEQLKTRNDTITNIVNTTINNVGNGNLITSGDNNSIKSLTN</sequence>
<dbReference type="AlphaFoldDB" id="A0A366KQ06"/>
<evidence type="ECO:0000313" key="3">
    <source>
        <dbReference type="Proteomes" id="UP000252081"/>
    </source>
</evidence>